<sequence>MRARAGRSAMGKVVLALLVLQLSGCATVRTLDAAKLNAPVVYAGTRLDWYAINGGCCPVDRYGAEAPEYAALDLPASALLDTLLLPLSIATALGVGLSVTGGL</sequence>
<protein>
    <recommendedName>
        <fullName evidence="3">YceK/YidQ family lipoprotein</fullName>
    </recommendedName>
</protein>
<feature type="signal peptide" evidence="1">
    <location>
        <begin position="1"/>
        <end position="28"/>
    </location>
</feature>
<proteinExistence type="predicted"/>
<name>A0A653E1P4_9PSED</name>
<dbReference type="InterPro" id="IPR010780">
    <property type="entry name" value="DUF1375"/>
</dbReference>
<dbReference type="Pfam" id="PF07119">
    <property type="entry name" value="DUF1375"/>
    <property type="match status" value="1"/>
</dbReference>
<organism evidence="2">
    <name type="scientific">Pseudomonas marincola</name>
    <dbReference type="NCBI Taxonomy" id="437900"/>
    <lineage>
        <taxon>Bacteria</taxon>
        <taxon>Pseudomonadati</taxon>
        <taxon>Pseudomonadota</taxon>
        <taxon>Gammaproteobacteria</taxon>
        <taxon>Pseudomonadales</taxon>
        <taxon>Pseudomonadaceae</taxon>
        <taxon>Pseudomonas</taxon>
    </lineage>
</organism>
<feature type="chain" id="PRO_5024802321" description="YceK/YidQ family lipoprotein" evidence="1">
    <location>
        <begin position="29"/>
        <end position="103"/>
    </location>
</feature>
<dbReference type="AlphaFoldDB" id="A0A653E1P4"/>
<evidence type="ECO:0000313" key="2">
    <source>
        <dbReference type="EMBL" id="VEV95690.1"/>
    </source>
</evidence>
<evidence type="ECO:0008006" key="3">
    <source>
        <dbReference type="Google" id="ProtNLM"/>
    </source>
</evidence>
<keyword evidence="1" id="KW-0732">Signal</keyword>
<evidence type="ECO:0000256" key="1">
    <source>
        <dbReference type="SAM" id="SignalP"/>
    </source>
</evidence>
<gene>
    <name evidence="2" type="ORF">PMYSY11_0643</name>
</gene>
<dbReference type="EMBL" id="LR215729">
    <property type="protein sequence ID" value="VEV95690.1"/>
    <property type="molecule type" value="Genomic_DNA"/>
</dbReference>
<accession>A0A653E1P4</accession>
<reference evidence="2" key="1">
    <citation type="submission" date="2019-02" db="EMBL/GenBank/DDBJ databases">
        <authorList>
            <consortium name="Genoscope - CEA"/>
            <person name="William W."/>
        </authorList>
    </citation>
    <scope>NUCLEOTIDE SEQUENCE [LARGE SCALE GENOMIC DNA]</scope>
    <source>
        <strain evidence="2">YSy11</strain>
    </source>
</reference>